<dbReference type="RefSeq" id="WP_101303594.1">
    <property type="nucleotide sequence ID" value="NZ_NXGX01000006.1"/>
</dbReference>
<dbReference type="InterPro" id="IPR001845">
    <property type="entry name" value="HTH_ArsR_DNA-bd_dom"/>
</dbReference>
<dbReference type="CDD" id="cd00090">
    <property type="entry name" value="HTH_ARSR"/>
    <property type="match status" value="1"/>
</dbReference>
<dbReference type="GO" id="GO:0003700">
    <property type="term" value="F:DNA-binding transcription factor activity"/>
    <property type="evidence" value="ECO:0007669"/>
    <property type="project" value="InterPro"/>
</dbReference>
<keyword evidence="6" id="KW-1185">Reference proteome</keyword>
<comment type="caution">
    <text evidence="5">The sequence shown here is derived from an EMBL/GenBank/DDBJ whole genome shotgun (WGS) entry which is preliminary data.</text>
</comment>
<dbReference type="Proteomes" id="UP000233332">
    <property type="component" value="Unassembled WGS sequence"/>
</dbReference>
<proteinExistence type="predicted"/>
<dbReference type="SMART" id="SM00418">
    <property type="entry name" value="HTH_ARSR"/>
    <property type="match status" value="1"/>
</dbReference>
<name>A0A2N3L3J5_9PROT</name>
<keyword evidence="3" id="KW-0804">Transcription</keyword>
<organism evidence="5 6">
    <name type="scientific">Thalassospira lohafexi</name>
    <dbReference type="NCBI Taxonomy" id="744227"/>
    <lineage>
        <taxon>Bacteria</taxon>
        <taxon>Pseudomonadati</taxon>
        <taxon>Pseudomonadota</taxon>
        <taxon>Alphaproteobacteria</taxon>
        <taxon>Rhodospirillales</taxon>
        <taxon>Thalassospiraceae</taxon>
        <taxon>Thalassospira</taxon>
    </lineage>
</organism>
<dbReference type="GO" id="GO:0003677">
    <property type="term" value="F:DNA binding"/>
    <property type="evidence" value="ECO:0007669"/>
    <property type="project" value="UniProtKB-KW"/>
</dbReference>
<dbReference type="PANTHER" id="PTHR43132">
    <property type="entry name" value="ARSENICAL RESISTANCE OPERON REPRESSOR ARSR-RELATED"/>
    <property type="match status" value="1"/>
</dbReference>
<dbReference type="Gene3D" id="1.10.10.10">
    <property type="entry name" value="Winged helix-like DNA-binding domain superfamily/Winged helix DNA-binding domain"/>
    <property type="match status" value="1"/>
</dbReference>
<accession>A0A2N3L3J5</accession>
<dbReference type="InterPro" id="IPR036390">
    <property type="entry name" value="WH_DNA-bd_sf"/>
</dbReference>
<evidence type="ECO:0000313" key="5">
    <source>
        <dbReference type="EMBL" id="PKR57381.1"/>
    </source>
</evidence>
<evidence type="ECO:0000256" key="1">
    <source>
        <dbReference type="ARBA" id="ARBA00023015"/>
    </source>
</evidence>
<keyword evidence="2" id="KW-0238">DNA-binding</keyword>
<dbReference type="AlphaFoldDB" id="A0A2N3L3J5"/>
<dbReference type="EMBL" id="NXGX01000006">
    <property type="protein sequence ID" value="PKR57381.1"/>
    <property type="molecule type" value="Genomic_DNA"/>
</dbReference>
<dbReference type="PANTHER" id="PTHR43132:SF2">
    <property type="entry name" value="ARSENICAL RESISTANCE OPERON REPRESSOR ARSR-RELATED"/>
    <property type="match status" value="1"/>
</dbReference>
<dbReference type="PRINTS" id="PR00778">
    <property type="entry name" value="HTHARSR"/>
</dbReference>
<keyword evidence="1" id="KW-0805">Transcription regulation</keyword>
<dbReference type="Pfam" id="PF01022">
    <property type="entry name" value="HTH_5"/>
    <property type="match status" value="1"/>
</dbReference>
<evidence type="ECO:0000259" key="4">
    <source>
        <dbReference type="PROSITE" id="PS50987"/>
    </source>
</evidence>
<evidence type="ECO:0000256" key="2">
    <source>
        <dbReference type="ARBA" id="ARBA00023125"/>
    </source>
</evidence>
<dbReference type="InterPro" id="IPR011991">
    <property type="entry name" value="ArsR-like_HTH"/>
</dbReference>
<dbReference type="InterPro" id="IPR051011">
    <property type="entry name" value="Metal_resp_trans_reg"/>
</dbReference>
<evidence type="ECO:0000313" key="6">
    <source>
        <dbReference type="Proteomes" id="UP000233332"/>
    </source>
</evidence>
<evidence type="ECO:0000256" key="3">
    <source>
        <dbReference type="ARBA" id="ARBA00023163"/>
    </source>
</evidence>
<sequence>MDYEALHQNAREAAEFLKTLGNEWRLMILCSLGDAEKSVGTLENELGIKQSALSQHLARLRRDRLVKTRREAQTIYYSLADQNIMKIIAVLQETFCPPEQTK</sequence>
<gene>
    <name evidence="5" type="ORF">COO92_15635</name>
</gene>
<dbReference type="NCBIfam" id="NF033788">
    <property type="entry name" value="HTH_metalloreg"/>
    <property type="match status" value="1"/>
</dbReference>
<protein>
    <submittedName>
        <fullName evidence="5">ArsR family transcriptional regulator</fullName>
    </submittedName>
</protein>
<dbReference type="PROSITE" id="PS50987">
    <property type="entry name" value="HTH_ARSR_2"/>
    <property type="match status" value="1"/>
</dbReference>
<feature type="domain" description="HTH arsR-type" evidence="4">
    <location>
        <begin position="5"/>
        <end position="99"/>
    </location>
</feature>
<reference evidence="5 6" key="1">
    <citation type="submission" date="2017-09" db="EMBL/GenBank/DDBJ databases">
        <title>Biodiversity and function of Thalassospira species in the particle-attached aromatic-hydrocarbon-degrading consortia from the surface seawater of the China South Sea.</title>
        <authorList>
            <person name="Dong C."/>
            <person name="Lai Q."/>
            <person name="Shao Z."/>
        </authorList>
    </citation>
    <scope>NUCLEOTIDE SEQUENCE [LARGE SCALE GENOMIC DNA]</scope>
    <source>
        <strain evidence="5 6">139Z-12</strain>
    </source>
</reference>
<dbReference type="InterPro" id="IPR036388">
    <property type="entry name" value="WH-like_DNA-bd_sf"/>
</dbReference>
<dbReference type="SUPFAM" id="SSF46785">
    <property type="entry name" value="Winged helix' DNA-binding domain"/>
    <property type="match status" value="1"/>
</dbReference>